<evidence type="ECO:0000259" key="1">
    <source>
        <dbReference type="Pfam" id="PF13649"/>
    </source>
</evidence>
<dbReference type="InterPro" id="IPR029063">
    <property type="entry name" value="SAM-dependent_MTases_sf"/>
</dbReference>
<reference evidence="2 3" key="1">
    <citation type="submission" date="2015-04" db="EMBL/GenBank/DDBJ databases">
        <authorList>
            <person name="Syromyatnikov M.Y."/>
            <person name="Popov V.N."/>
        </authorList>
    </citation>
    <scope>NUCLEOTIDE SEQUENCE [LARGE SCALE GENOMIC DNA]</scope>
    <source>
        <strain evidence="2">WF-38-12</strain>
    </source>
</reference>
<dbReference type="STRING" id="28573.A0A0U1LYN9"/>
<dbReference type="Pfam" id="PF13649">
    <property type="entry name" value="Methyltransf_25"/>
    <property type="match status" value="1"/>
</dbReference>
<protein>
    <recommendedName>
        <fullName evidence="1">Methyltransferase domain-containing protein</fullName>
    </recommendedName>
</protein>
<dbReference type="EMBL" id="CVMT01000004">
    <property type="protein sequence ID" value="CRG88449.1"/>
    <property type="molecule type" value="Genomic_DNA"/>
</dbReference>
<dbReference type="OMA" id="TLAFTTW"/>
<dbReference type="SUPFAM" id="SSF53335">
    <property type="entry name" value="S-adenosyl-L-methionine-dependent methyltransferases"/>
    <property type="match status" value="1"/>
</dbReference>
<name>A0A0U1LYN9_TALIS</name>
<sequence>MASQESRAHDIFNNPNIKTIYRAASRTTGPYAKVLVQQSGISKALSSGNLQLSVLDQACGTGVVAEALHAELAAVGTPETNWHLKCTDSSQPMLDAMADLVKEKGWQNVETAKSDILNNGLESEAYDYAFQSFVFMALPDSNAALDETIRIVKPGGTVAINTWIKVGWMDDVNLTTATQFPDLPQVTSNQFGRLMGDGEWDNPSWIENKLRDKNLNNIQVNPVSMTSAMGTPEEVAESSVFPMKLIMDKLWNDEQREKYSTRFFPAYVDQMINKYGKDGIVSSDWEAIVVTAQKPL</sequence>
<organism evidence="2 3">
    <name type="scientific">Talaromyces islandicus</name>
    <name type="common">Penicillium islandicum</name>
    <dbReference type="NCBI Taxonomy" id="28573"/>
    <lineage>
        <taxon>Eukaryota</taxon>
        <taxon>Fungi</taxon>
        <taxon>Dikarya</taxon>
        <taxon>Ascomycota</taxon>
        <taxon>Pezizomycotina</taxon>
        <taxon>Eurotiomycetes</taxon>
        <taxon>Eurotiomycetidae</taxon>
        <taxon>Eurotiales</taxon>
        <taxon>Trichocomaceae</taxon>
        <taxon>Talaromyces</taxon>
        <taxon>Talaromyces sect. Islandici</taxon>
    </lineage>
</organism>
<keyword evidence="3" id="KW-1185">Reference proteome</keyword>
<dbReference type="AlphaFoldDB" id="A0A0U1LYN9"/>
<evidence type="ECO:0000313" key="2">
    <source>
        <dbReference type="EMBL" id="CRG88449.1"/>
    </source>
</evidence>
<dbReference type="Gene3D" id="3.40.50.150">
    <property type="entry name" value="Vaccinia Virus protein VP39"/>
    <property type="match status" value="1"/>
</dbReference>
<dbReference type="CDD" id="cd02440">
    <property type="entry name" value="AdoMet_MTases"/>
    <property type="match status" value="1"/>
</dbReference>
<dbReference type="InterPro" id="IPR041698">
    <property type="entry name" value="Methyltransf_25"/>
</dbReference>
<accession>A0A0U1LYN9</accession>
<evidence type="ECO:0000313" key="3">
    <source>
        <dbReference type="Proteomes" id="UP000054383"/>
    </source>
</evidence>
<dbReference type="Proteomes" id="UP000054383">
    <property type="component" value="Unassembled WGS sequence"/>
</dbReference>
<feature type="domain" description="Methyltransferase" evidence="1">
    <location>
        <begin position="54"/>
        <end position="156"/>
    </location>
</feature>
<dbReference type="OrthoDB" id="2013972at2759"/>
<gene>
    <name evidence="2" type="ORF">PISL3812_05479</name>
</gene>
<proteinExistence type="predicted"/>